<name>A0A6B8M139_9HYPH</name>
<dbReference type="RefSeq" id="WP_016920910.1">
    <property type="nucleotide sequence ID" value="NZ_CP044331.1"/>
</dbReference>
<accession>A0A6B8M139</accession>
<sequence>MKRLVFLLFLASSAAEAAVVPVVTRPIEMGGGATWLMFNYDETGAAWIEEKDMNGYTAGDWTTYPKFPLDKLRFDPASRQIFFGRTVCAHVVPMAAGTSVMNTGHCVLRSNIQDTGPGGPRLESITLEIR</sequence>
<dbReference type="KEGG" id="mpar:F7D14_14555"/>
<evidence type="ECO:0000256" key="1">
    <source>
        <dbReference type="SAM" id="SignalP"/>
    </source>
</evidence>
<organism evidence="2 3">
    <name type="scientific">Methylocystis parvus</name>
    <dbReference type="NCBI Taxonomy" id="134"/>
    <lineage>
        <taxon>Bacteria</taxon>
        <taxon>Pseudomonadati</taxon>
        <taxon>Pseudomonadota</taxon>
        <taxon>Alphaproteobacteria</taxon>
        <taxon>Hyphomicrobiales</taxon>
        <taxon>Methylocystaceae</taxon>
        <taxon>Methylocystis</taxon>
    </lineage>
</organism>
<evidence type="ECO:0000313" key="3">
    <source>
        <dbReference type="Proteomes" id="UP000422569"/>
    </source>
</evidence>
<evidence type="ECO:0000313" key="2">
    <source>
        <dbReference type="EMBL" id="QGM98577.1"/>
    </source>
</evidence>
<feature type="chain" id="PRO_5025476980" evidence="1">
    <location>
        <begin position="18"/>
        <end position="130"/>
    </location>
</feature>
<keyword evidence="1" id="KW-0732">Signal</keyword>
<protein>
    <submittedName>
        <fullName evidence="2">Uncharacterized protein</fullName>
    </submittedName>
</protein>
<dbReference type="EMBL" id="CP044331">
    <property type="protein sequence ID" value="QGM98577.1"/>
    <property type="molecule type" value="Genomic_DNA"/>
</dbReference>
<reference evidence="2 3" key="1">
    <citation type="submission" date="2019-09" db="EMBL/GenBank/DDBJ databases">
        <title>Isolation and complete genome sequencing of Methylocystis species.</title>
        <authorList>
            <person name="Rumah B.L."/>
            <person name="Stead C.E."/>
            <person name="Stevens B.C."/>
            <person name="Minton N.P."/>
            <person name="Grosse-Honebrink A."/>
            <person name="Zhang Y."/>
        </authorList>
    </citation>
    <scope>NUCLEOTIDE SEQUENCE [LARGE SCALE GENOMIC DNA]</scope>
    <source>
        <strain evidence="2 3">BRCS2</strain>
    </source>
</reference>
<dbReference type="AlphaFoldDB" id="A0A6B8M139"/>
<feature type="signal peptide" evidence="1">
    <location>
        <begin position="1"/>
        <end position="17"/>
    </location>
</feature>
<proteinExistence type="predicted"/>
<gene>
    <name evidence="2" type="ORF">F7D14_14555</name>
</gene>
<dbReference type="Proteomes" id="UP000422569">
    <property type="component" value="Chromosome"/>
</dbReference>
<keyword evidence="3" id="KW-1185">Reference proteome</keyword>